<reference evidence="2" key="1">
    <citation type="submission" date="2020-02" db="EMBL/GenBank/DDBJ databases">
        <authorList>
            <person name="Meier V. D."/>
        </authorList>
    </citation>
    <scope>NUCLEOTIDE SEQUENCE</scope>
    <source>
        <strain evidence="2">AVDCRST_MAG53</strain>
    </source>
</reference>
<feature type="non-terminal residue" evidence="2">
    <location>
        <position position="1"/>
    </location>
</feature>
<feature type="compositionally biased region" description="Basic residues" evidence="1">
    <location>
        <begin position="194"/>
        <end position="205"/>
    </location>
</feature>
<evidence type="ECO:0000313" key="2">
    <source>
        <dbReference type="EMBL" id="CAA9515282.1"/>
    </source>
</evidence>
<evidence type="ECO:0000256" key="1">
    <source>
        <dbReference type="SAM" id="MobiDB-lite"/>
    </source>
</evidence>
<dbReference type="AlphaFoldDB" id="A0A6J4T6C0"/>
<dbReference type="GO" id="GO:0043817">
    <property type="term" value="F:phosphosulfolactate synthase activity"/>
    <property type="evidence" value="ECO:0007669"/>
    <property type="project" value="UniProtKB-EC"/>
</dbReference>
<feature type="compositionally biased region" description="Basic and acidic residues" evidence="1">
    <location>
        <begin position="179"/>
        <end position="193"/>
    </location>
</feature>
<feature type="compositionally biased region" description="Basic and acidic residues" evidence="1">
    <location>
        <begin position="135"/>
        <end position="156"/>
    </location>
</feature>
<feature type="compositionally biased region" description="Basic and acidic residues" evidence="1">
    <location>
        <begin position="7"/>
        <end position="21"/>
    </location>
</feature>
<feature type="compositionally biased region" description="Basic and acidic residues" evidence="1">
    <location>
        <begin position="80"/>
        <end position="91"/>
    </location>
</feature>
<accession>A0A6J4T6C0</accession>
<feature type="region of interest" description="Disordered" evidence="1">
    <location>
        <begin position="1"/>
        <end position="208"/>
    </location>
</feature>
<sequence length="255" mass="28790">ERPHPASRPERQAAYRGPDPRPRRRPRPRRGRGPAGRRRPACRSRPPRVGLGARDGRPGGEARDLRAPRRARDARRHPDRARLGARADPRAVRLARGARRRPDRGLLGDDRDPAGREGAARRAAHAALHGLRRGRREELQLDHGAVRLGRGDPPDARRRRRARRLRGPRGRHGRAAPRHHGDAHRPRGGDRPRLRPRPARLRGAARRAADVLHPALRLRRQPRQRATRLGHLAREPAPRTAVGHGRDLSSARAWL</sequence>
<keyword evidence="2" id="KW-0456">Lyase</keyword>
<protein>
    <submittedName>
        <fullName evidence="2">Phosphosulfolactate synthase</fullName>
        <ecNumber evidence="2">4.4.1.19</ecNumber>
    </submittedName>
</protein>
<dbReference type="EMBL" id="CADCVR010000090">
    <property type="protein sequence ID" value="CAA9515282.1"/>
    <property type="molecule type" value="Genomic_DNA"/>
</dbReference>
<feature type="compositionally biased region" description="Basic and acidic residues" evidence="1">
    <location>
        <begin position="54"/>
        <end position="71"/>
    </location>
</feature>
<feature type="region of interest" description="Disordered" evidence="1">
    <location>
        <begin position="221"/>
        <end position="255"/>
    </location>
</feature>
<name>A0A6J4T6C0_9ACTN</name>
<feature type="non-terminal residue" evidence="2">
    <location>
        <position position="255"/>
    </location>
</feature>
<proteinExistence type="predicted"/>
<organism evidence="2">
    <name type="scientific">uncultured Solirubrobacteraceae bacterium</name>
    <dbReference type="NCBI Taxonomy" id="1162706"/>
    <lineage>
        <taxon>Bacteria</taxon>
        <taxon>Bacillati</taxon>
        <taxon>Actinomycetota</taxon>
        <taxon>Thermoleophilia</taxon>
        <taxon>Solirubrobacterales</taxon>
        <taxon>Solirubrobacteraceae</taxon>
        <taxon>environmental samples</taxon>
    </lineage>
</organism>
<feature type="compositionally biased region" description="Basic residues" evidence="1">
    <location>
        <begin position="22"/>
        <end position="46"/>
    </location>
</feature>
<feature type="compositionally biased region" description="Basic and acidic residues" evidence="1">
    <location>
        <begin position="103"/>
        <end position="120"/>
    </location>
</feature>
<gene>
    <name evidence="2" type="ORF">AVDCRST_MAG53-3052</name>
</gene>
<feature type="compositionally biased region" description="Basic residues" evidence="1">
    <location>
        <begin position="157"/>
        <end position="178"/>
    </location>
</feature>
<dbReference type="EC" id="4.4.1.19" evidence="2"/>